<sequence>MRNNKGFTFIEALFSFSIIIIVTLSIFPTLLKVYLFMDDLSAERSMASTLHDELQYVSQNDVDLPVEMKKSSPSPTLYTFIQEDSYIKGCAELLYPYLSEVEICMYAVKQ</sequence>
<proteinExistence type="predicted"/>
<organism evidence="4 5">
    <name type="scientific">Halobacillus yeomjeoni</name>
    <dbReference type="NCBI Taxonomy" id="311194"/>
    <lineage>
        <taxon>Bacteria</taxon>
        <taxon>Bacillati</taxon>
        <taxon>Bacillota</taxon>
        <taxon>Bacilli</taxon>
        <taxon>Bacillales</taxon>
        <taxon>Bacillaceae</taxon>
        <taxon>Halobacillus</taxon>
    </lineage>
</organism>
<accession>A0A931MUS7</accession>
<dbReference type="InterPro" id="IPR012902">
    <property type="entry name" value="N_methyl_site"/>
</dbReference>
<comment type="caution">
    <text evidence="4">The sequence shown here is derived from an EMBL/GenBank/DDBJ whole genome shotgun (WGS) entry which is preliminary data.</text>
</comment>
<dbReference type="GO" id="GO:0030420">
    <property type="term" value="P:establishment of competence for transformation"/>
    <property type="evidence" value="ECO:0007669"/>
    <property type="project" value="UniProtKB-KW"/>
</dbReference>
<evidence type="ECO:0000313" key="5">
    <source>
        <dbReference type="Proteomes" id="UP000614490"/>
    </source>
</evidence>
<dbReference type="EMBL" id="JADZSC010000001">
    <property type="protein sequence ID" value="MBH0229860.1"/>
    <property type="molecule type" value="Genomic_DNA"/>
</dbReference>
<name>A0A931MUS7_9BACI</name>
<comment type="subcellular location">
    <subcellularLocation>
        <location evidence="1">Cell surface</location>
    </subcellularLocation>
</comment>
<dbReference type="GO" id="GO:0009986">
    <property type="term" value="C:cell surface"/>
    <property type="evidence" value="ECO:0007669"/>
    <property type="project" value="UniProtKB-SubCell"/>
</dbReference>
<keyword evidence="2" id="KW-0178">Competence</keyword>
<reference evidence="4 5" key="1">
    <citation type="journal article" date="2005" name="Int. J. Syst. Evol. Microbiol.">
        <title>Halobacillus yeomjeoni sp. nov., isolated from a marine solar saltern in Korea.</title>
        <authorList>
            <person name="Yoon J.H."/>
            <person name="Kang S.J."/>
            <person name="Lee C.H."/>
            <person name="Oh H.W."/>
            <person name="Oh T.K."/>
        </authorList>
    </citation>
    <scope>NUCLEOTIDE SEQUENCE [LARGE SCALE GENOMIC DNA]</scope>
    <source>
        <strain evidence="4 5">KCTC 3957</strain>
    </source>
</reference>
<dbReference type="Pfam" id="PF07963">
    <property type="entry name" value="N_methyl"/>
    <property type="match status" value="1"/>
</dbReference>
<dbReference type="Proteomes" id="UP000614490">
    <property type="component" value="Unassembled WGS sequence"/>
</dbReference>
<keyword evidence="5" id="KW-1185">Reference proteome</keyword>
<feature type="transmembrane region" description="Helical" evidence="3">
    <location>
        <begin position="12"/>
        <end position="36"/>
    </location>
</feature>
<dbReference type="AlphaFoldDB" id="A0A931MUS7"/>
<keyword evidence="3" id="KW-1133">Transmembrane helix</keyword>
<gene>
    <name evidence="4" type="ORF">H0267_06470</name>
</gene>
<protein>
    <submittedName>
        <fullName evidence="4">Type II secretion system protein</fullName>
    </submittedName>
</protein>
<dbReference type="RefSeq" id="WP_197316445.1">
    <property type="nucleotide sequence ID" value="NZ_JADZSC010000001.1"/>
</dbReference>
<evidence type="ECO:0000256" key="3">
    <source>
        <dbReference type="SAM" id="Phobius"/>
    </source>
</evidence>
<evidence type="ECO:0000313" key="4">
    <source>
        <dbReference type="EMBL" id="MBH0229860.1"/>
    </source>
</evidence>
<evidence type="ECO:0000256" key="2">
    <source>
        <dbReference type="ARBA" id="ARBA00023287"/>
    </source>
</evidence>
<keyword evidence="3" id="KW-0812">Transmembrane</keyword>
<evidence type="ECO:0000256" key="1">
    <source>
        <dbReference type="ARBA" id="ARBA00004241"/>
    </source>
</evidence>
<keyword evidence="3" id="KW-0472">Membrane</keyword>